<dbReference type="Gene3D" id="3.40.30.10">
    <property type="entry name" value="Glutaredoxin"/>
    <property type="match status" value="1"/>
</dbReference>
<dbReference type="GO" id="GO:0030313">
    <property type="term" value="C:cell envelope"/>
    <property type="evidence" value="ECO:0007669"/>
    <property type="project" value="UniProtKB-SubCell"/>
</dbReference>
<dbReference type="PANTHER" id="PTHR42852">
    <property type="entry name" value="THIOL:DISULFIDE INTERCHANGE PROTEIN DSBE"/>
    <property type="match status" value="1"/>
</dbReference>
<dbReference type="PROSITE" id="PS00194">
    <property type="entry name" value="THIOREDOXIN_1"/>
    <property type="match status" value="1"/>
</dbReference>
<dbReference type="AlphaFoldDB" id="A0A7W9SM86"/>
<evidence type="ECO:0000256" key="3">
    <source>
        <dbReference type="ARBA" id="ARBA00022968"/>
    </source>
</evidence>
<proteinExistence type="predicted"/>
<evidence type="ECO:0000256" key="4">
    <source>
        <dbReference type="ARBA" id="ARBA00023157"/>
    </source>
</evidence>
<dbReference type="InterPro" id="IPR019207">
    <property type="entry name" value="DUF2092"/>
</dbReference>
<comment type="caution">
    <text evidence="7">The sequence shown here is derived from an EMBL/GenBank/DDBJ whole genome shotgun (WGS) entry which is preliminary data.</text>
</comment>
<dbReference type="InterPro" id="IPR013740">
    <property type="entry name" value="Redoxin"/>
</dbReference>
<dbReference type="CDD" id="cd02966">
    <property type="entry name" value="TlpA_like_family"/>
    <property type="match status" value="1"/>
</dbReference>
<organism evidence="7 8">
    <name type="scientific">Armatimonas rosea</name>
    <dbReference type="NCBI Taxonomy" id="685828"/>
    <lineage>
        <taxon>Bacteria</taxon>
        <taxon>Bacillati</taxon>
        <taxon>Armatimonadota</taxon>
        <taxon>Armatimonadia</taxon>
        <taxon>Armatimonadales</taxon>
        <taxon>Armatimonadaceae</taxon>
        <taxon>Armatimonas</taxon>
    </lineage>
</organism>
<comment type="subcellular location">
    <subcellularLocation>
        <location evidence="1">Cell envelope</location>
    </subcellularLocation>
</comment>
<protein>
    <submittedName>
        <fullName evidence="7">Thiol-disulfide isomerase/thioredoxin</fullName>
    </submittedName>
</protein>
<dbReference type="PROSITE" id="PS51352">
    <property type="entry name" value="THIOREDOXIN_2"/>
    <property type="match status" value="1"/>
</dbReference>
<dbReference type="Pfam" id="PF09865">
    <property type="entry name" value="DUF2092"/>
    <property type="match status" value="1"/>
</dbReference>
<dbReference type="GO" id="GO:0017004">
    <property type="term" value="P:cytochrome complex assembly"/>
    <property type="evidence" value="ECO:0007669"/>
    <property type="project" value="UniProtKB-KW"/>
</dbReference>
<dbReference type="EMBL" id="JACHGW010000001">
    <property type="protein sequence ID" value="MBB6049237.1"/>
    <property type="molecule type" value="Genomic_DNA"/>
</dbReference>
<dbReference type="GO" id="GO:0016491">
    <property type="term" value="F:oxidoreductase activity"/>
    <property type="evidence" value="ECO:0007669"/>
    <property type="project" value="InterPro"/>
</dbReference>
<keyword evidence="2" id="KW-0201">Cytochrome c-type biogenesis</keyword>
<dbReference type="RefSeq" id="WP_184192851.1">
    <property type="nucleotide sequence ID" value="NZ_JACHGW010000001.1"/>
</dbReference>
<dbReference type="InterPro" id="IPR036249">
    <property type="entry name" value="Thioredoxin-like_sf"/>
</dbReference>
<accession>A0A7W9SM86</accession>
<dbReference type="InterPro" id="IPR013766">
    <property type="entry name" value="Thioredoxin_domain"/>
</dbReference>
<keyword evidence="7" id="KW-0413">Isomerase</keyword>
<sequence>MIPMVPALVLVAQAPDAAIQKIIADTAAAYRNASSLALTLTSGTTTSEITLLKAGKLAATVTTGTVVKRVIADGTTIYSDSSTDKASKYVKQPGNTLQQAVNALSSSRGVGVGLLPILLTSPAAEKQIIPGKPESVTKGPDETLDGVACDVITAVIGNAQQKSAYQFAIGKGDHFLRRLTIGPAGGAPSITETYSKITTTPETTEATFTYVPAAGAVAMDPPKAPAYFDERLKVGAEPFKLVGVDLAGKPVSYADYKGKVLLVDFWATWCGPCVAELPNVQAAYAKYHSQGFEILGISLDQDTARAKLETFIKDKNMPWRQIYDGKYWQSANAVAYGVRAIPFTLLIGKDGKIAAVGARGEALAPAIEAALKK</sequence>
<dbReference type="GO" id="GO:0016853">
    <property type="term" value="F:isomerase activity"/>
    <property type="evidence" value="ECO:0007669"/>
    <property type="project" value="UniProtKB-KW"/>
</dbReference>
<dbReference type="PANTHER" id="PTHR42852:SF6">
    <property type="entry name" value="THIOL:DISULFIDE INTERCHANGE PROTEIN DSBE"/>
    <property type="match status" value="1"/>
</dbReference>
<evidence type="ECO:0000256" key="1">
    <source>
        <dbReference type="ARBA" id="ARBA00004196"/>
    </source>
</evidence>
<evidence type="ECO:0000259" key="6">
    <source>
        <dbReference type="PROSITE" id="PS51352"/>
    </source>
</evidence>
<dbReference type="SUPFAM" id="SSF52833">
    <property type="entry name" value="Thioredoxin-like"/>
    <property type="match status" value="1"/>
</dbReference>
<feature type="domain" description="Thioredoxin" evidence="6">
    <location>
        <begin position="230"/>
        <end position="373"/>
    </location>
</feature>
<name>A0A7W9SM86_ARMRO</name>
<keyword evidence="5" id="KW-0676">Redox-active center</keyword>
<dbReference type="InterPro" id="IPR050553">
    <property type="entry name" value="Thioredoxin_ResA/DsbE_sf"/>
</dbReference>
<reference evidence="7 8" key="1">
    <citation type="submission" date="2020-08" db="EMBL/GenBank/DDBJ databases">
        <title>Genomic Encyclopedia of Type Strains, Phase IV (KMG-IV): sequencing the most valuable type-strain genomes for metagenomic binning, comparative biology and taxonomic classification.</title>
        <authorList>
            <person name="Goeker M."/>
        </authorList>
    </citation>
    <scope>NUCLEOTIDE SEQUENCE [LARGE SCALE GENOMIC DNA]</scope>
    <source>
        <strain evidence="7 8">DSM 23562</strain>
    </source>
</reference>
<keyword evidence="4" id="KW-1015">Disulfide bond</keyword>
<keyword evidence="3" id="KW-0812">Transmembrane</keyword>
<dbReference type="Pfam" id="PF08534">
    <property type="entry name" value="Redoxin"/>
    <property type="match status" value="1"/>
</dbReference>
<evidence type="ECO:0000313" key="8">
    <source>
        <dbReference type="Proteomes" id="UP000520814"/>
    </source>
</evidence>
<keyword evidence="8" id="KW-1185">Reference proteome</keyword>
<dbReference type="InterPro" id="IPR017937">
    <property type="entry name" value="Thioredoxin_CS"/>
</dbReference>
<dbReference type="Proteomes" id="UP000520814">
    <property type="component" value="Unassembled WGS sequence"/>
</dbReference>
<evidence type="ECO:0000256" key="2">
    <source>
        <dbReference type="ARBA" id="ARBA00022748"/>
    </source>
</evidence>
<evidence type="ECO:0000256" key="5">
    <source>
        <dbReference type="ARBA" id="ARBA00023284"/>
    </source>
</evidence>
<keyword evidence="3" id="KW-0735">Signal-anchor</keyword>
<evidence type="ECO:0000313" key="7">
    <source>
        <dbReference type="EMBL" id="MBB6049237.1"/>
    </source>
</evidence>
<gene>
    <name evidence="7" type="ORF">HNQ39_000999</name>
</gene>